<dbReference type="RefSeq" id="WP_077807952.1">
    <property type="nucleotide sequence ID" value="NZ_BJXS01000001.1"/>
</dbReference>
<dbReference type="Gene3D" id="3.90.550.40">
    <property type="match status" value="1"/>
</dbReference>
<accession>A0A1U9KST7</accession>
<dbReference type="AlphaFoldDB" id="A0A1U9KST7"/>
<evidence type="ECO:0000313" key="2">
    <source>
        <dbReference type="Proteomes" id="UP000188604"/>
    </source>
</evidence>
<keyword evidence="2" id="KW-1185">Reference proteome</keyword>
<dbReference type="InterPro" id="IPR029044">
    <property type="entry name" value="Nucleotide-diphossugar_trans"/>
</dbReference>
<proteinExistence type="predicted"/>
<dbReference type="STRING" id="320497.A0U93_14325"/>
<dbReference type="Proteomes" id="UP000188604">
    <property type="component" value="Chromosome"/>
</dbReference>
<name>A0A1U9KST7_9PROT</name>
<dbReference type="EMBL" id="CP014691">
    <property type="protein sequence ID" value="AQS88901.1"/>
    <property type="molecule type" value="Genomic_DNA"/>
</dbReference>
<evidence type="ECO:0000313" key="1">
    <source>
        <dbReference type="EMBL" id="AQS88901.1"/>
    </source>
</evidence>
<sequence length="247" mass="27635">MQHIFIATPCYGGLVTQNYMQSVIGCMAQASDLNLRLTLSMIGNDALVTRARNTLLHQFVSQTDASHILFVDSDISFAADDIQALLLADKPIVGAAYPVKAHYWDETTARFQMHGETAQTASLRYVGDCAALYEGDTDVLAPVAYLGTGFLLIRRETVMALQKAYPETRYRRMDSDTVAESMQHNDAFALFDCLIDLETKTYLSEDFAFCQRWRWIGGQAWLHRGLRLGHTGSTTFVGNLLLRKAYS</sequence>
<dbReference type="KEGG" id="nch:A0U93_14325"/>
<dbReference type="SUPFAM" id="SSF53448">
    <property type="entry name" value="Nucleotide-diphospho-sugar transferases"/>
    <property type="match status" value="1"/>
</dbReference>
<dbReference type="OrthoDB" id="561165at2"/>
<reference evidence="1 2" key="1">
    <citation type="submission" date="2016-03" db="EMBL/GenBank/DDBJ databases">
        <title>Acetic acid bacteria sequencing.</title>
        <authorList>
            <person name="Brandt J."/>
            <person name="Jakob F."/>
            <person name="Vogel R.F."/>
        </authorList>
    </citation>
    <scope>NUCLEOTIDE SEQUENCE [LARGE SCALE GENOMIC DNA]</scope>
    <source>
        <strain evidence="1 2">NBRC 101099</strain>
    </source>
</reference>
<organism evidence="1 2">
    <name type="scientific">Neoasaia chiangmaiensis</name>
    <dbReference type="NCBI Taxonomy" id="320497"/>
    <lineage>
        <taxon>Bacteria</taxon>
        <taxon>Pseudomonadati</taxon>
        <taxon>Pseudomonadota</taxon>
        <taxon>Alphaproteobacteria</taxon>
        <taxon>Acetobacterales</taxon>
        <taxon>Acetobacteraceae</taxon>
        <taxon>Neoasaia</taxon>
    </lineage>
</organism>
<protein>
    <submittedName>
        <fullName evidence="1">Uncharacterized protein</fullName>
    </submittedName>
</protein>
<gene>
    <name evidence="1" type="ORF">A0U93_14325</name>
</gene>